<gene>
    <name evidence="1" type="ORF">HG15A2_28060</name>
</gene>
<dbReference type="RefSeq" id="WP_145060695.1">
    <property type="nucleotide sequence ID" value="NZ_CP036263.1"/>
</dbReference>
<name>A0A517MX86_9BACT</name>
<keyword evidence="2" id="KW-1185">Reference proteome</keyword>
<reference evidence="1 2" key="1">
    <citation type="submission" date="2019-02" db="EMBL/GenBank/DDBJ databases">
        <title>Deep-cultivation of Planctomycetes and their phenomic and genomic characterization uncovers novel biology.</title>
        <authorList>
            <person name="Wiegand S."/>
            <person name="Jogler M."/>
            <person name="Boedeker C."/>
            <person name="Pinto D."/>
            <person name="Vollmers J."/>
            <person name="Rivas-Marin E."/>
            <person name="Kohn T."/>
            <person name="Peeters S.H."/>
            <person name="Heuer A."/>
            <person name="Rast P."/>
            <person name="Oberbeckmann S."/>
            <person name="Bunk B."/>
            <person name="Jeske O."/>
            <person name="Meyerdierks A."/>
            <person name="Storesund J.E."/>
            <person name="Kallscheuer N."/>
            <person name="Luecker S."/>
            <person name="Lage O.M."/>
            <person name="Pohl T."/>
            <person name="Merkel B.J."/>
            <person name="Hornburger P."/>
            <person name="Mueller R.-W."/>
            <person name="Bruemmer F."/>
            <person name="Labrenz M."/>
            <person name="Spormann A.M."/>
            <person name="Op den Camp H."/>
            <person name="Overmann J."/>
            <person name="Amann R."/>
            <person name="Jetten M.S.M."/>
            <person name="Mascher T."/>
            <person name="Medema M.H."/>
            <person name="Devos D.P."/>
            <person name="Kaster A.-K."/>
            <person name="Ovreas L."/>
            <person name="Rohde M."/>
            <person name="Galperin M.Y."/>
            <person name="Jogler C."/>
        </authorList>
    </citation>
    <scope>NUCLEOTIDE SEQUENCE [LARGE SCALE GENOMIC DNA]</scope>
    <source>
        <strain evidence="1 2">HG15A2</strain>
    </source>
</reference>
<accession>A0A517MX86</accession>
<dbReference type="Proteomes" id="UP000319852">
    <property type="component" value="Chromosome"/>
</dbReference>
<protein>
    <submittedName>
        <fullName evidence="1">Uncharacterized protein</fullName>
    </submittedName>
</protein>
<sequence length="106" mass="11348">MPLSELKGRSFRQSGDICVTVKLGRAFCLPETTCHEGVSHGLLDALDSISPLVVTGLPADVHGPERIRTVDVVPICLQSLRLASDGMPGKSHVSEGAYHRAFIVAR</sequence>
<evidence type="ECO:0000313" key="1">
    <source>
        <dbReference type="EMBL" id="QDS99483.1"/>
    </source>
</evidence>
<proteinExistence type="predicted"/>
<dbReference type="EMBL" id="CP036263">
    <property type="protein sequence ID" value="QDS99483.1"/>
    <property type="molecule type" value="Genomic_DNA"/>
</dbReference>
<evidence type="ECO:0000313" key="2">
    <source>
        <dbReference type="Proteomes" id="UP000319852"/>
    </source>
</evidence>
<dbReference type="KEGG" id="amob:HG15A2_28060"/>
<dbReference type="AlphaFoldDB" id="A0A517MX86"/>
<organism evidence="1 2">
    <name type="scientific">Adhaeretor mobilis</name>
    <dbReference type="NCBI Taxonomy" id="1930276"/>
    <lineage>
        <taxon>Bacteria</taxon>
        <taxon>Pseudomonadati</taxon>
        <taxon>Planctomycetota</taxon>
        <taxon>Planctomycetia</taxon>
        <taxon>Pirellulales</taxon>
        <taxon>Lacipirellulaceae</taxon>
        <taxon>Adhaeretor</taxon>
    </lineage>
</organism>